<evidence type="ECO:0000313" key="1">
    <source>
        <dbReference type="EMBL" id="LAB27750.1"/>
    </source>
</evidence>
<feature type="non-terminal residue" evidence="1">
    <location>
        <position position="106"/>
    </location>
</feature>
<dbReference type="AlphaFoldDB" id="A0A2D4M344"/>
<sequence>MLTALRAHYLYYTGLGSRIRKLLGNEQYVFADRSTIWLIFINCFHCSSDAGEIKVLFDVAQLNELSSVRKIEYVSCSLSAEPSWFGVDEGCIMDCLLSILKTKAKY</sequence>
<proteinExistence type="predicted"/>
<reference evidence="1" key="2">
    <citation type="submission" date="2017-11" db="EMBL/GenBank/DDBJ databases">
        <title>Coralsnake Venomics: Analyses of Venom Gland Transcriptomes and Proteomes of Six Brazilian Taxa.</title>
        <authorList>
            <person name="Aird S.D."/>
            <person name="Jorge da Silva N."/>
            <person name="Qiu L."/>
            <person name="Villar-Briones A."/>
            <person name="Aparecida-Saddi V."/>
            <person name="Campos-Telles M.P."/>
            <person name="Grau M."/>
            <person name="Mikheyev A.S."/>
        </authorList>
    </citation>
    <scope>NUCLEOTIDE SEQUENCE</scope>
    <source>
        <tissue evidence="1">Venom_gland</tissue>
    </source>
</reference>
<name>A0A2D4M344_9SAUR</name>
<protein>
    <submittedName>
        <fullName evidence="1">Uncharacterized protein</fullName>
    </submittedName>
</protein>
<organism evidence="1">
    <name type="scientific">Micrurus spixii</name>
    <name type="common">Amazon coral snake</name>
    <dbReference type="NCBI Taxonomy" id="129469"/>
    <lineage>
        <taxon>Eukaryota</taxon>
        <taxon>Metazoa</taxon>
        <taxon>Chordata</taxon>
        <taxon>Craniata</taxon>
        <taxon>Vertebrata</taxon>
        <taxon>Euteleostomi</taxon>
        <taxon>Lepidosauria</taxon>
        <taxon>Squamata</taxon>
        <taxon>Bifurcata</taxon>
        <taxon>Unidentata</taxon>
        <taxon>Episquamata</taxon>
        <taxon>Toxicofera</taxon>
        <taxon>Serpentes</taxon>
        <taxon>Colubroidea</taxon>
        <taxon>Elapidae</taxon>
        <taxon>Elapinae</taxon>
        <taxon>Micrurus</taxon>
    </lineage>
</organism>
<accession>A0A2D4M344</accession>
<reference evidence="1" key="1">
    <citation type="submission" date="2017-07" db="EMBL/GenBank/DDBJ databases">
        <authorList>
            <person name="Mikheyev A."/>
            <person name="Grau M."/>
        </authorList>
    </citation>
    <scope>NUCLEOTIDE SEQUENCE</scope>
    <source>
        <tissue evidence="1">Venom_gland</tissue>
    </source>
</reference>
<dbReference type="EMBL" id="IACM01063948">
    <property type="protein sequence ID" value="LAB27750.1"/>
    <property type="molecule type" value="Transcribed_RNA"/>
</dbReference>